<dbReference type="AlphaFoldDB" id="E9AW79"/>
<dbReference type="GeneID" id="13454266"/>
<feature type="transmembrane region" description="Helical" evidence="2">
    <location>
        <begin position="469"/>
        <end position="489"/>
    </location>
</feature>
<evidence type="ECO:0000313" key="4">
    <source>
        <dbReference type="EMBL" id="CBZ27213.1"/>
    </source>
</evidence>
<dbReference type="PANTHER" id="PTHR15272:SF0">
    <property type="entry name" value="CHROMATIN ASSEMBLY FACTOR 1 SUBUNIT A"/>
    <property type="match status" value="1"/>
</dbReference>
<evidence type="ECO:0000256" key="2">
    <source>
        <dbReference type="SAM" id="Phobius"/>
    </source>
</evidence>
<feature type="transmembrane region" description="Helical" evidence="2">
    <location>
        <begin position="440"/>
        <end position="462"/>
    </location>
</feature>
<organism evidence="4 5">
    <name type="scientific">Leishmania mexicana (strain MHOM/GT/2001/U1103)</name>
    <dbReference type="NCBI Taxonomy" id="929439"/>
    <lineage>
        <taxon>Eukaryota</taxon>
        <taxon>Discoba</taxon>
        <taxon>Euglenozoa</taxon>
        <taxon>Kinetoplastea</taxon>
        <taxon>Metakinetoplastina</taxon>
        <taxon>Trypanosomatida</taxon>
        <taxon>Trypanosomatidae</taxon>
        <taxon>Leishmaniinae</taxon>
        <taxon>Leishmania</taxon>
    </lineage>
</organism>
<protein>
    <submittedName>
        <fullName evidence="4">Uncharacterized protein</fullName>
    </submittedName>
</protein>
<dbReference type="KEGG" id="lmi:LMXM_23_0640"/>
<dbReference type="GO" id="GO:0033186">
    <property type="term" value="C:CAF-1 complex"/>
    <property type="evidence" value="ECO:0007669"/>
    <property type="project" value="TreeGrafter"/>
</dbReference>
<evidence type="ECO:0000256" key="3">
    <source>
        <dbReference type="SAM" id="SignalP"/>
    </source>
</evidence>
<reference evidence="4 5" key="1">
    <citation type="journal article" date="2011" name="Genome Res.">
        <title>Chromosome and gene copy number variation allow major structural change between species and strains of Leishmania.</title>
        <authorList>
            <person name="Rogers M.B."/>
            <person name="Hilley J.D."/>
            <person name="Dickens N.J."/>
            <person name="Wilkes J."/>
            <person name="Bates P.A."/>
            <person name="Depledge D.P."/>
            <person name="Harris D."/>
            <person name="Her Y."/>
            <person name="Herzyk P."/>
            <person name="Imamura H."/>
            <person name="Otto T.D."/>
            <person name="Sanders M."/>
            <person name="Seeger K."/>
            <person name="Dujardin J.C."/>
            <person name="Berriman M."/>
            <person name="Smith D.F."/>
            <person name="Hertz-Fowler C."/>
            <person name="Mottram J.C."/>
        </authorList>
    </citation>
    <scope>NUCLEOTIDE SEQUENCE [LARGE SCALE GENOMIC DNA]</scope>
    <source>
        <strain evidence="4 5">MHOM/GT/2001/U1103</strain>
    </source>
</reference>
<evidence type="ECO:0000256" key="1">
    <source>
        <dbReference type="SAM" id="MobiDB-lite"/>
    </source>
</evidence>
<dbReference type="PANTHER" id="PTHR15272">
    <property type="entry name" value="CHROMATIN ASSEMBLY FACTOR 1 SUBUNIT A CAF-1 SUBUNIT A"/>
    <property type="match status" value="1"/>
</dbReference>
<dbReference type="OrthoDB" id="248776at2759"/>
<dbReference type="RefSeq" id="XP_003875701.1">
    <property type="nucleotide sequence ID" value="XM_003875652.1"/>
</dbReference>
<dbReference type="Proteomes" id="UP000007259">
    <property type="component" value="Chromosome 23"/>
</dbReference>
<keyword evidence="5" id="KW-1185">Reference proteome</keyword>
<evidence type="ECO:0000313" key="5">
    <source>
        <dbReference type="Proteomes" id="UP000007259"/>
    </source>
</evidence>
<dbReference type="PhylomeDB" id="E9AW79"/>
<feature type="signal peptide" evidence="3">
    <location>
        <begin position="1"/>
        <end position="32"/>
    </location>
</feature>
<name>E9AW79_LEIMU</name>
<gene>
    <name evidence="4" type="ORF">LMXM_23_0640</name>
</gene>
<dbReference type="OMA" id="YLFRVHE"/>
<feature type="region of interest" description="Disordered" evidence="1">
    <location>
        <begin position="580"/>
        <end position="608"/>
    </location>
</feature>
<accession>E9AW79</accession>
<proteinExistence type="predicted"/>
<feature type="chain" id="PRO_5003236169" evidence="3">
    <location>
        <begin position="33"/>
        <end position="608"/>
    </location>
</feature>
<keyword evidence="2" id="KW-0472">Membrane</keyword>
<dbReference type="EMBL" id="FR799576">
    <property type="protein sequence ID" value="CBZ27213.1"/>
    <property type="molecule type" value="Genomic_DNA"/>
</dbReference>
<feature type="transmembrane region" description="Helical" evidence="2">
    <location>
        <begin position="540"/>
        <end position="564"/>
    </location>
</feature>
<dbReference type="GO" id="GO:0005634">
    <property type="term" value="C:nucleus"/>
    <property type="evidence" value="ECO:0007669"/>
    <property type="project" value="TreeGrafter"/>
</dbReference>
<dbReference type="VEuPathDB" id="TriTrypDB:LmxM.23.0640"/>
<feature type="region of interest" description="Disordered" evidence="1">
    <location>
        <begin position="106"/>
        <end position="184"/>
    </location>
</feature>
<sequence>MKLFHAISRRRTLLCVAVVLLFLAVMMTFVRAHEEVDASMDAAGERVAQHISVTEKTTEEARAAAAAVQTAEAEADVEEKEELAERQRRQEELLQRREQLAALRRREEEQAALHHRQEEERQRQLEEREREEEERQREEEERQREEQERQRQLEEREREEEERQREEEERQREEQERRREEEERQRQEEERRREEEERQRQLEERQREEQERQRQLEERRRQEKELAERRLREEEELERREEEERAKRRIDSVDMIHYSAEMLPQGCAKGVEEYLFRVHEHRQHKATAVRDARSALNEARVHAPNKVAELEKWLAARQDDLLVYDIQTLRMYGGSVPKTCIEESQAWLDSQPDLSSMGEYKQRAFYLLRLTTTHCKTLYLTASGFAQYLIHSYTPVVESYTKSVEYYCDKATAIYAELLPASGKRPDMPLMDLAKKAAVMVGYAAVPIGLGVAAGTVAVTVLPPVVAALIIYDYVYKIWVELFIAYYTYGAKMPDGVVTAVKSTVAAARAGDWTSIGDSMLDALVDLIPDAEDSFYNGILAVYLLSSVAVICAMLIFVWCSCCIGGMRGKKTAKPYAAASHSASGSSNDNKKASATGGAAAAAAKKKN</sequence>
<keyword evidence="3" id="KW-0732">Signal</keyword>
<dbReference type="GO" id="GO:0006334">
    <property type="term" value="P:nucleosome assembly"/>
    <property type="evidence" value="ECO:0007669"/>
    <property type="project" value="TreeGrafter"/>
</dbReference>
<keyword evidence="2" id="KW-0812">Transmembrane</keyword>
<keyword evidence="2" id="KW-1133">Transmembrane helix</keyword>